<keyword evidence="1" id="KW-0614">Plasmid</keyword>
<organism evidence="1 2">
    <name type="scientific">Acidovorax carolinensis</name>
    <dbReference type="NCBI Taxonomy" id="553814"/>
    <lineage>
        <taxon>Bacteria</taxon>
        <taxon>Pseudomonadati</taxon>
        <taxon>Pseudomonadota</taxon>
        <taxon>Betaproteobacteria</taxon>
        <taxon>Burkholderiales</taxon>
        <taxon>Comamonadaceae</taxon>
        <taxon>Acidovorax</taxon>
    </lineage>
</organism>
<accession>A0A240UK91</accession>
<geneLocation type="plasmid" evidence="1 2">
    <name>pACP4.3</name>
</geneLocation>
<reference evidence="1" key="1">
    <citation type="submission" date="2017-05" db="EMBL/GenBank/DDBJ databases">
        <title>Polyphasic characterization of four soil-derived phenanthrene-degrading Acidovorax strains and proposal of Acidovorax phenanthrenivorans sp. nov.</title>
        <authorList>
            <person name="Singleton D."/>
            <person name="Lee J."/>
            <person name="Dickey A.N."/>
            <person name="Stroud A."/>
            <person name="Scholl E.H."/>
            <person name="Wright F.A."/>
            <person name="Aitken M.D."/>
        </authorList>
    </citation>
    <scope>NUCLEOTIDE SEQUENCE</scope>
    <source>
        <strain evidence="1">P4</strain>
        <plasmid evidence="1">pACP4.3</plasmid>
    </source>
</reference>
<keyword evidence="2" id="KW-1185">Reference proteome</keyword>
<dbReference type="EMBL" id="CP021369">
    <property type="protein sequence ID" value="ART61493.1"/>
    <property type="molecule type" value="Genomic_DNA"/>
</dbReference>
<evidence type="ECO:0000313" key="2">
    <source>
        <dbReference type="Proteomes" id="UP000194440"/>
    </source>
</evidence>
<protein>
    <submittedName>
        <fullName evidence="1">Uncharacterized protein</fullName>
    </submittedName>
</protein>
<dbReference type="AlphaFoldDB" id="A0A240UK91"/>
<dbReference type="Proteomes" id="UP000194440">
    <property type="component" value="Plasmid pACP4.3"/>
</dbReference>
<proteinExistence type="predicted"/>
<gene>
    <name evidence="1" type="ORF">CBP36_21235</name>
</gene>
<evidence type="ECO:0000313" key="1">
    <source>
        <dbReference type="EMBL" id="ART61493.1"/>
    </source>
</evidence>
<name>A0A240UK91_9BURK</name>
<dbReference type="KEGG" id="acip:CBP36_21235"/>
<sequence length="73" mass="8167">MSAYSRLQWIERQLANIMGRLDAITADIEAGLSLSEMGFSDPQEMHDLLKDMHAQISQLLAMSRMLTMGLARG</sequence>